<evidence type="ECO:0000256" key="2">
    <source>
        <dbReference type="SAM" id="MobiDB-lite"/>
    </source>
</evidence>
<feature type="compositionally biased region" description="Basic and acidic residues" evidence="2">
    <location>
        <begin position="342"/>
        <end position="351"/>
    </location>
</feature>
<feature type="region of interest" description="Disordered" evidence="2">
    <location>
        <begin position="330"/>
        <end position="363"/>
    </location>
</feature>
<keyword evidence="4" id="KW-1185">Reference proteome</keyword>
<dbReference type="PANTHER" id="PTHR33050:SF7">
    <property type="entry name" value="RIBONUCLEASE H"/>
    <property type="match status" value="1"/>
</dbReference>
<dbReference type="Proteomes" id="UP000186601">
    <property type="component" value="Unassembled WGS sequence"/>
</dbReference>
<comment type="caution">
    <text evidence="3">The sequence shown here is derived from an EMBL/GenBank/DDBJ whole genome shotgun (WGS) entry which is preliminary data.</text>
</comment>
<dbReference type="STRING" id="98765.A0A2R6NV86"/>
<feature type="compositionally biased region" description="Basic and acidic residues" evidence="2">
    <location>
        <begin position="18"/>
        <end position="37"/>
    </location>
</feature>
<dbReference type="PANTHER" id="PTHR33050">
    <property type="entry name" value="REVERSE TRANSCRIPTASE DOMAIN-CONTAINING PROTEIN"/>
    <property type="match status" value="1"/>
</dbReference>
<accession>A0A2R6NV86</accession>
<feature type="region of interest" description="Disordered" evidence="2">
    <location>
        <begin position="1"/>
        <end position="44"/>
    </location>
</feature>
<feature type="coiled-coil region" evidence="1">
    <location>
        <begin position="103"/>
        <end position="130"/>
    </location>
</feature>
<feature type="compositionally biased region" description="Polar residues" evidence="2">
    <location>
        <begin position="352"/>
        <end position="362"/>
    </location>
</feature>
<evidence type="ECO:0000256" key="1">
    <source>
        <dbReference type="SAM" id="Coils"/>
    </source>
</evidence>
<evidence type="ECO:0000313" key="3">
    <source>
        <dbReference type="EMBL" id="PSR77445.1"/>
    </source>
</evidence>
<organism evidence="3 4">
    <name type="scientific">Hermanssonia centrifuga</name>
    <dbReference type="NCBI Taxonomy" id="98765"/>
    <lineage>
        <taxon>Eukaryota</taxon>
        <taxon>Fungi</taxon>
        <taxon>Dikarya</taxon>
        <taxon>Basidiomycota</taxon>
        <taxon>Agaricomycotina</taxon>
        <taxon>Agaricomycetes</taxon>
        <taxon>Polyporales</taxon>
        <taxon>Meruliaceae</taxon>
        <taxon>Hermanssonia</taxon>
    </lineage>
</organism>
<sequence length="1109" mass="124900">MASSRDSSPGIGGQPDMLPRDQENREQNRARTVRPERMASNPYDWVMPDFAEPIHAESRQPLIDRGLSNEEAAQSMADSWSIWLISRKACWDKQVEEDNRAARTSSLRKQEQLRREQEKLEAEWSEAERKRPKEPEMDMDAVVGDNLDTRISPYALQKLRSVQHVHLWYFTLEGIGSAMKEHHSVSEDTMVLTKSEEGVGFKSGSQRASPKAVGDASLTWEQLTECYTEFIKQIEAAGWPKPYVQSHLDLFYGITTHDWRIRFPMYVGRRALLLYVEAIRLDWHAELVRIKALPPREKAVTKVYNVGKLNKKLLKNCYTKAEDHFKWNEKPSLPVESSNSKPGDRPSRSALRESQSSRSTKQGDLVRSVPYVLADIHTMSPSANLANSGITLPRDAPETRYPAGLSIRAAPKSAPTGSFAEVVQIPACRTSTNAQDAGALLTERKNAVVRRRAEPLSAFNVEGWERLLKLADLLEEFGEIPRGLRYGFIIGTPVIRHTMTPPNSPSLSILSEQFASIVSNEFRLNRYLGPFSKVDLENMIGQFQTSPMSLIPKPHKPGAFRLVQNFSFPKIPRENHTSINHHINSDDFPCTWGTFASFALTVFHLPPGSQGAVRDVSEAYRNIPLHPSQWASTVVRLSEKDEFAIDTQAAFGVASNAGMFGFIADGINCLMRKNGIGPLSKWVDDHGFFRILRKYLQSYNIFRAQCAQRAEAQGGRRHVGGRIFWSGDIMPNDSIEEFVEDMKCPILDLSQRSPRSEEDARYSYNLEDINWISDQLGVPWQLEKDQLWSSTITFIGFEWDLQEKTVGIGSTKKAKYRAAIAEWRLSRTHTLKEVQKLYGKLLHASLVAQEGRAYLTGLECMLSIFHDAPFKPRTPPRSVPGDLEWWDQALQRPILARPVPGPVPVCEFQAFSDASSGVGIGICIQGRWRAWKLIGNWKADRRDIGWAEAVGFEFLVRTIIDAGAKKRTFRIYGDNKGVVEGWANGRSRNPQVNGVFRRVHRILAAAESAVVPRYVASAKNPADGPSRGVFPSESLLLPPIEIPRELCEFVANFNSSEAVSMGGGIQILLKEPREENRSSRALRDFGLARQLEEFTIASGKFDVESLELE</sequence>
<reference evidence="3 4" key="1">
    <citation type="submission" date="2018-02" db="EMBL/GenBank/DDBJ databases">
        <title>Genome sequence of the basidiomycete white-rot fungus Phlebia centrifuga.</title>
        <authorList>
            <person name="Granchi Z."/>
            <person name="Peng M."/>
            <person name="de Vries R.P."/>
            <person name="Hilden K."/>
            <person name="Makela M.R."/>
            <person name="Grigoriev I."/>
            <person name="Riley R."/>
        </authorList>
    </citation>
    <scope>NUCLEOTIDE SEQUENCE [LARGE SCALE GENOMIC DNA]</scope>
    <source>
        <strain evidence="3 4">FBCC195</strain>
    </source>
</reference>
<dbReference type="EMBL" id="MLYV02000794">
    <property type="protein sequence ID" value="PSR77445.1"/>
    <property type="molecule type" value="Genomic_DNA"/>
</dbReference>
<keyword evidence="1" id="KW-0175">Coiled coil</keyword>
<dbReference type="OrthoDB" id="3267267at2759"/>
<proteinExistence type="predicted"/>
<protein>
    <submittedName>
        <fullName evidence="3">Uncharacterized protein</fullName>
    </submittedName>
</protein>
<dbReference type="AlphaFoldDB" id="A0A2R6NV86"/>
<name>A0A2R6NV86_9APHY</name>
<evidence type="ECO:0000313" key="4">
    <source>
        <dbReference type="Proteomes" id="UP000186601"/>
    </source>
</evidence>
<gene>
    <name evidence="3" type="ORF">PHLCEN_2v7876</name>
</gene>
<dbReference type="InterPro" id="IPR052055">
    <property type="entry name" value="Hepadnavirus_pol/RT"/>
</dbReference>